<evidence type="ECO:0000313" key="3">
    <source>
        <dbReference type="Proteomes" id="UP001501371"/>
    </source>
</evidence>
<proteinExistence type="predicted"/>
<feature type="region of interest" description="Disordered" evidence="1">
    <location>
        <begin position="222"/>
        <end position="279"/>
    </location>
</feature>
<feature type="region of interest" description="Disordered" evidence="1">
    <location>
        <begin position="155"/>
        <end position="208"/>
    </location>
</feature>
<feature type="compositionally biased region" description="Low complexity" evidence="1">
    <location>
        <begin position="161"/>
        <end position="173"/>
    </location>
</feature>
<evidence type="ECO:0000313" key="2">
    <source>
        <dbReference type="EMBL" id="GAA1163797.1"/>
    </source>
</evidence>
<comment type="caution">
    <text evidence="2">The sequence shown here is derived from an EMBL/GenBank/DDBJ whole genome shotgun (WGS) entry which is preliminary data.</text>
</comment>
<organism evidence="2 3">
    <name type="scientific">Streptomyces hebeiensis</name>
    <dbReference type="NCBI Taxonomy" id="229486"/>
    <lineage>
        <taxon>Bacteria</taxon>
        <taxon>Bacillati</taxon>
        <taxon>Actinomycetota</taxon>
        <taxon>Actinomycetes</taxon>
        <taxon>Kitasatosporales</taxon>
        <taxon>Streptomycetaceae</taxon>
        <taxon>Streptomyces</taxon>
    </lineage>
</organism>
<keyword evidence="3" id="KW-1185">Reference proteome</keyword>
<reference evidence="2 3" key="1">
    <citation type="journal article" date="2019" name="Int. J. Syst. Evol. Microbiol.">
        <title>The Global Catalogue of Microorganisms (GCM) 10K type strain sequencing project: providing services to taxonomists for standard genome sequencing and annotation.</title>
        <authorList>
            <consortium name="The Broad Institute Genomics Platform"/>
            <consortium name="The Broad Institute Genome Sequencing Center for Infectious Disease"/>
            <person name="Wu L."/>
            <person name="Ma J."/>
        </authorList>
    </citation>
    <scope>NUCLEOTIDE SEQUENCE [LARGE SCALE GENOMIC DNA]</scope>
    <source>
        <strain evidence="2 3">JCM 12696</strain>
    </source>
</reference>
<name>A0ABN1UR00_9ACTN</name>
<gene>
    <name evidence="2" type="ORF">GCM10009654_20710</name>
</gene>
<feature type="compositionally biased region" description="Low complexity" evidence="1">
    <location>
        <begin position="222"/>
        <end position="234"/>
    </location>
</feature>
<evidence type="ECO:0000256" key="1">
    <source>
        <dbReference type="SAM" id="MobiDB-lite"/>
    </source>
</evidence>
<dbReference type="Proteomes" id="UP001501371">
    <property type="component" value="Unassembled WGS sequence"/>
</dbReference>
<dbReference type="RefSeq" id="WP_344273466.1">
    <property type="nucleotide sequence ID" value="NZ_BAAAKV010000015.1"/>
</dbReference>
<protein>
    <submittedName>
        <fullName evidence="2">Uncharacterized protein</fullName>
    </submittedName>
</protein>
<sequence>MGTRVEQDGYTAELTDDLEIVYRNPRGRKLKQLPDRIAGAPGLGSMFEVREHLAEADETYAMDRLRLDPAALKGPDDPLLQSLDDYLDSLFPSQWLPSPSGLPALADLRLLLSEDFGALGEHLAADATRVTGWEQHPARAVPRLVEECAGGSWARGGRGGALPDAAGAAGPDGPQRQDVDRLEAGPLPCGGGRAGRVTAGGARHPAASGPLTVPAGGLAGAQAAAPAHRGGQARPVAPGPRTPVDGPHGGGPLRPVADALRPSLARPTAPCGRMTSRPPRDRAEYVYGYRYPMPMGRLVI</sequence>
<dbReference type="EMBL" id="BAAAKV010000015">
    <property type="protein sequence ID" value="GAA1163797.1"/>
    <property type="molecule type" value="Genomic_DNA"/>
</dbReference>
<accession>A0ABN1UR00</accession>